<sequence>MPSPAPQPMPEPSLMSFGYNFEAPGPMSINIPPCPGPPPSRPLPPTPAKLGHSTPKHHLQPSPDDNIAKHHRCKQHSSSEEDRYSDSPRLPAPLDTIPHRGAEVSHPRDVPALRTITATLTDSFDRAVPPLRFRRLSLLPALATMTGR</sequence>
<feature type="compositionally biased region" description="Pro residues" evidence="1">
    <location>
        <begin position="1"/>
        <end position="11"/>
    </location>
</feature>
<dbReference type="AlphaFoldDB" id="A0A3N4IBQ6"/>
<feature type="compositionally biased region" description="Basic and acidic residues" evidence="1">
    <location>
        <begin position="97"/>
        <end position="110"/>
    </location>
</feature>
<evidence type="ECO:0000313" key="2">
    <source>
        <dbReference type="EMBL" id="RPA83522.1"/>
    </source>
</evidence>
<organism evidence="2 3">
    <name type="scientific">Ascobolus immersus RN42</name>
    <dbReference type="NCBI Taxonomy" id="1160509"/>
    <lineage>
        <taxon>Eukaryota</taxon>
        <taxon>Fungi</taxon>
        <taxon>Dikarya</taxon>
        <taxon>Ascomycota</taxon>
        <taxon>Pezizomycotina</taxon>
        <taxon>Pezizomycetes</taxon>
        <taxon>Pezizales</taxon>
        <taxon>Ascobolaceae</taxon>
        <taxon>Ascobolus</taxon>
    </lineage>
</organism>
<gene>
    <name evidence="2" type="ORF">BJ508DRAFT_360488</name>
</gene>
<keyword evidence="3" id="KW-1185">Reference proteome</keyword>
<protein>
    <submittedName>
        <fullName evidence="2">Uncharacterized protein</fullName>
    </submittedName>
</protein>
<evidence type="ECO:0000256" key="1">
    <source>
        <dbReference type="SAM" id="MobiDB-lite"/>
    </source>
</evidence>
<evidence type="ECO:0000313" key="3">
    <source>
        <dbReference type="Proteomes" id="UP000275078"/>
    </source>
</evidence>
<feature type="compositionally biased region" description="Pro residues" evidence="1">
    <location>
        <begin position="32"/>
        <end position="47"/>
    </location>
</feature>
<feature type="region of interest" description="Disordered" evidence="1">
    <location>
        <begin position="1"/>
        <end position="110"/>
    </location>
</feature>
<reference evidence="2 3" key="1">
    <citation type="journal article" date="2018" name="Nat. Ecol. Evol.">
        <title>Pezizomycetes genomes reveal the molecular basis of ectomycorrhizal truffle lifestyle.</title>
        <authorList>
            <person name="Murat C."/>
            <person name="Payen T."/>
            <person name="Noel B."/>
            <person name="Kuo A."/>
            <person name="Morin E."/>
            <person name="Chen J."/>
            <person name="Kohler A."/>
            <person name="Krizsan K."/>
            <person name="Balestrini R."/>
            <person name="Da Silva C."/>
            <person name="Montanini B."/>
            <person name="Hainaut M."/>
            <person name="Levati E."/>
            <person name="Barry K.W."/>
            <person name="Belfiori B."/>
            <person name="Cichocki N."/>
            <person name="Clum A."/>
            <person name="Dockter R.B."/>
            <person name="Fauchery L."/>
            <person name="Guy J."/>
            <person name="Iotti M."/>
            <person name="Le Tacon F."/>
            <person name="Lindquist E.A."/>
            <person name="Lipzen A."/>
            <person name="Malagnac F."/>
            <person name="Mello A."/>
            <person name="Molinier V."/>
            <person name="Miyauchi S."/>
            <person name="Poulain J."/>
            <person name="Riccioni C."/>
            <person name="Rubini A."/>
            <person name="Sitrit Y."/>
            <person name="Splivallo R."/>
            <person name="Traeger S."/>
            <person name="Wang M."/>
            <person name="Zifcakova L."/>
            <person name="Wipf D."/>
            <person name="Zambonelli A."/>
            <person name="Paolocci F."/>
            <person name="Nowrousian M."/>
            <person name="Ottonello S."/>
            <person name="Baldrian P."/>
            <person name="Spatafora J.W."/>
            <person name="Henrissat B."/>
            <person name="Nagy L.G."/>
            <person name="Aury J.M."/>
            <person name="Wincker P."/>
            <person name="Grigoriev I.V."/>
            <person name="Bonfante P."/>
            <person name="Martin F.M."/>
        </authorList>
    </citation>
    <scope>NUCLEOTIDE SEQUENCE [LARGE SCALE GENOMIC DNA]</scope>
    <source>
        <strain evidence="2 3">RN42</strain>
    </source>
</reference>
<name>A0A3N4IBQ6_ASCIM</name>
<dbReference type="EMBL" id="ML119664">
    <property type="protein sequence ID" value="RPA83522.1"/>
    <property type="molecule type" value="Genomic_DNA"/>
</dbReference>
<dbReference type="Proteomes" id="UP000275078">
    <property type="component" value="Unassembled WGS sequence"/>
</dbReference>
<proteinExistence type="predicted"/>
<feature type="compositionally biased region" description="Basic and acidic residues" evidence="1">
    <location>
        <begin position="77"/>
        <end position="86"/>
    </location>
</feature>
<accession>A0A3N4IBQ6</accession>